<dbReference type="EnsemblPlants" id="AET5Gv20198000.66">
    <property type="protein sequence ID" value="AET5Gv20198000.66"/>
    <property type="gene ID" value="AET5Gv20198000"/>
</dbReference>
<protein>
    <submittedName>
        <fullName evidence="1">Uncharacterized protein</fullName>
    </submittedName>
</protein>
<evidence type="ECO:0000313" key="2">
    <source>
        <dbReference type="Proteomes" id="UP000015105"/>
    </source>
</evidence>
<accession>A0A453JUX0</accession>
<keyword evidence="2" id="KW-1185">Reference proteome</keyword>
<reference evidence="2" key="2">
    <citation type="journal article" date="2017" name="Nat. Plants">
        <title>The Aegilops tauschii genome reveals multiple impacts of transposons.</title>
        <authorList>
            <person name="Zhao G."/>
            <person name="Zou C."/>
            <person name="Li K."/>
            <person name="Wang K."/>
            <person name="Li T."/>
            <person name="Gao L."/>
            <person name="Zhang X."/>
            <person name="Wang H."/>
            <person name="Yang Z."/>
            <person name="Liu X."/>
            <person name="Jiang W."/>
            <person name="Mao L."/>
            <person name="Kong X."/>
            <person name="Jiao Y."/>
            <person name="Jia J."/>
        </authorList>
    </citation>
    <scope>NUCLEOTIDE SEQUENCE [LARGE SCALE GENOMIC DNA]</scope>
    <source>
        <strain evidence="2">cv. AL8/78</strain>
    </source>
</reference>
<reference evidence="1" key="4">
    <citation type="submission" date="2019-03" db="UniProtKB">
        <authorList>
            <consortium name="EnsemblPlants"/>
        </authorList>
    </citation>
    <scope>IDENTIFICATION</scope>
</reference>
<dbReference type="Proteomes" id="UP000015105">
    <property type="component" value="Chromosome 5D"/>
</dbReference>
<organism evidence="1 2">
    <name type="scientific">Aegilops tauschii subsp. strangulata</name>
    <name type="common">Goatgrass</name>
    <dbReference type="NCBI Taxonomy" id="200361"/>
    <lineage>
        <taxon>Eukaryota</taxon>
        <taxon>Viridiplantae</taxon>
        <taxon>Streptophyta</taxon>
        <taxon>Embryophyta</taxon>
        <taxon>Tracheophyta</taxon>
        <taxon>Spermatophyta</taxon>
        <taxon>Magnoliopsida</taxon>
        <taxon>Liliopsida</taxon>
        <taxon>Poales</taxon>
        <taxon>Poaceae</taxon>
        <taxon>BOP clade</taxon>
        <taxon>Pooideae</taxon>
        <taxon>Triticodae</taxon>
        <taxon>Triticeae</taxon>
        <taxon>Triticinae</taxon>
        <taxon>Aegilops</taxon>
    </lineage>
</organism>
<sequence length="31" mass="3332">AEMNSVACGNSSNSYNTAVVLDLDLRFSIHC</sequence>
<evidence type="ECO:0000313" key="1">
    <source>
        <dbReference type="EnsemblPlants" id="AET5Gv20198000.66"/>
    </source>
</evidence>
<dbReference type="Gramene" id="AET5Gv20198000.66">
    <property type="protein sequence ID" value="AET5Gv20198000.66"/>
    <property type="gene ID" value="AET5Gv20198000"/>
</dbReference>
<dbReference type="AlphaFoldDB" id="A0A453JUX0"/>
<reference evidence="1" key="3">
    <citation type="journal article" date="2017" name="Nature">
        <title>Genome sequence of the progenitor of the wheat D genome Aegilops tauschii.</title>
        <authorList>
            <person name="Luo M.C."/>
            <person name="Gu Y.Q."/>
            <person name="Puiu D."/>
            <person name="Wang H."/>
            <person name="Twardziok S.O."/>
            <person name="Deal K.R."/>
            <person name="Huo N."/>
            <person name="Zhu T."/>
            <person name="Wang L."/>
            <person name="Wang Y."/>
            <person name="McGuire P.E."/>
            <person name="Liu S."/>
            <person name="Long H."/>
            <person name="Ramasamy R.K."/>
            <person name="Rodriguez J.C."/>
            <person name="Van S.L."/>
            <person name="Yuan L."/>
            <person name="Wang Z."/>
            <person name="Xia Z."/>
            <person name="Xiao L."/>
            <person name="Anderson O.D."/>
            <person name="Ouyang S."/>
            <person name="Liang Y."/>
            <person name="Zimin A.V."/>
            <person name="Pertea G."/>
            <person name="Qi P."/>
            <person name="Bennetzen J.L."/>
            <person name="Dai X."/>
            <person name="Dawson M.W."/>
            <person name="Muller H.G."/>
            <person name="Kugler K."/>
            <person name="Rivarola-Duarte L."/>
            <person name="Spannagl M."/>
            <person name="Mayer K.F.X."/>
            <person name="Lu F.H."/>
            <person name="Bevan M.W."/>
            <person name="Leroy P."/>
            <person name="Li P."/>
            <person name="You F.M."/>
            <person name="Sun Q."/>
            <person name="Liu Z."/>
            <person name="Lyons E."/>
            <person name="Wicker T."/>
            <person name="Salzberg S.L."/>
            <person name="Devos K.M."/>
            <person name="Dvorak J."/>
        </authorList>
    </citation>
    <scope>NUCLEOTIDE SEQUENCE [LARGE SCALE GENOMIC DNA]</scope>
    <source>
        <strain evidence="1">cv. AL8/78</strain>
    </source>
</reference>
<name>A0A453JUX0_AEGTS</name>
<reference evidence="2" key="1">
    <citation type="journal article" date="2014" name="Science">
        <title>Ancient hybridizations among the ancestral genomes of bread wheat.</title>
        <authorList>
            <consortium name="International Wheat Genome Sequencing Consortium,"/>
            <person name="Marcussen T."/>
            <person name="Sandve S.R."/>
            <person name="Heier L."/>
            <person name="Spannagl M."/>
            <person name="Pfeifer M."/>
            <person name="Jakobsen K.S."/>
            <person name="Wulff B.B."/>
            <person name="Steuernagel B."/>
            <person name="Mayer K.F."/>
            <person name="Olsen O.A."/>
        </authorList>
    </citation>
    <scope>NUCLEOTIDE SEQUENCE [LARGE SCALE GENOMIC DNA]</scope>
    <source>
        <strain evidence="2">cv. AL8/78</strain>
    </source>
</reference>
<reference evidence="1" key="5">
    <citation type="journal article" date="2021" name="G3 (Bethesda)">
        <title>Aegilops tauschii genome assembly Aet v5.0 features greater sequence contiguity and improved annotation.</title>
        <authorList>
            <person name="Wang L."/>
            <person name="Zhu T."/>
            <person name="Rodriguez J.C."/>
            <person name="Deal K.R."/>
            <person name="Dubcovsky J."/>
            <person name="McGuire P.E."/>
            <person name="Lux T."/>
            <person name="Spannagl M."/>
            <person name="Mayer K.F.X."/>
            <person name="Baldrich P."/>
            <person name="Meyers B.C."/>
            <person name="Huo N."/>
            <person name="Gu Y.Q."/>
            <person name="Zhou H."/>
            <person name="Devos K.M."/>
            <person name="Bennetzen J.L."/>
            <person name="Unver T."/>
            <person name="Budak H."/>
            <person name="Gulick P.J."/>
            <person name="Galiba G."/>
            <person name="Kalapos B."/>
            <person name="Nelson D.R."/>
            <person name="Li P."/>
            <person name="You F.M."/>
            <person name="Luo M.C."/>
            <person name="Dvorak J."/>
        </authorList>
    </citation>
    <scope>NUCLEOTIDE SEQUENCE [LARGE SCALE GENOMIC DNA]</scope>
    <source>
        <strain evidence="1">cv. AL8/78</strain>
    </source>
</reference>
<proteinExistence type="predicted"/>